<comment type="caution">
    <text evidence="2">The sequence shown here is derived from an EMBL/GenBank/DDBJ whole genome shotgun (WGS) entry which is preliminary data.</text>
</comment>
<reference evidence="2" key="2">
    <citation type="journal article" date="2014" name="ISME J.">
        <title>Microbial stratification in low pH oxic and suboxic macroscopic growths along an acid mine drainage.</title>
        <authorList>
            <person name="Mendez-Garcia C."/>
            <person name="Mesa V."/>
            <person name="Sprenger R.R."/>
            <person name="Richter M."/>
            <person name="Diez M.S."/>
            <person name="Solano J."/>
            <person name="Bargiela R."/>
            <person name="Golyshina O.V."/>
            <person name="Manteca A."/>
            <person name="Ramos J.L."/>
            <person name="Gallego J.R."/>
            <person name="Llorente I."/>
            <person name="Martins Dos Santos V.A."/>
            <person name="Jensen O.N."/>
            <person name="Pelaez A.I."/>
            <person name="Sanchez J."/>
            <person name="Ferrer M."/>
        </authorList>
    </citation>
    <scope>NUCLEOTIDE SEQUENCE</scope>
</reference>
<dbReference type="SUPFAM" id="SSF53167">
    <property type="entry name" value="Purine and uridine phosphorylases"/>
    <property type="match status" value="1"/>
</dbReference>
<dbReference type="Pfam" id="PF01048">
    <property type="entry name" value="PNP_UDP_1"/>
    <property type="match status" value="1"/>
</dbReference>
<evidence type="ECO:0000259" key="1">
    <source>
        <dbReference type="Pfam" id="PF01048"/>
    </source>
</evidence>
<dbReference type="GO" id="GO:0005829">
    <property type="term" value="C:cytosol"/>
    <property type="evidence" value="ECO:0007669"/>
    <property type="project" value="TreeGrafter"/>
</dbReference>
<dbReference type="InterPro" id="IPR035994">
    <property type="entry name" value="Nucleoside_phosphorylase_sf"/>
</dbReference>
<name>T1AX08_9ZZZZ</name>
<reference evidence="2" key="1">
    <citation type="submission" date="2013-08" db="EMBL/GenBank/DDBJ databases">
        <authorList>
            <person name="Mendez C."/>
            <person name="Richter M."/>
            <person name="Ferrer M."/>
            <person name="Sanchez J."/>
        </authorList>
    </citation>
    <scope>NUCLEOTIDE SEQUENCE</scope>
</reference>
<organism evidence="2">
    <name type="scientific">mine drainage metagenome</name>
    <dbReference type="NCBI Taxonomy" id="410659"/>
    <lineage>
        <taxon>unclassified sequences</taxon>
        <taxon>metagenomes</taxon>
        <taxon>ecological metagenomes</taxon>
    </lineage>
</organism>
<proteinExistence type="predicted"/>
<dbReference type="EMBL" id="AUZZ01002031">
    <property type="protein sequence ID" value="EQD62012.1"/>
    <property type="molecule type" value="Genomic_DNA"/>
</dbReference>
<dbReference type="InterPro" id="IPR000845">
    <property type="entry name" value="Nucleoside_phosphorylase_d"/>
</dbReference>
<evidence type="ECO:0000313" key="2">
    <source>
        <dbReference type="EMBL" id="EQD62012.1"/>
    </source>
</evidence>
<dbReference type="GO" id="GO:0009116">
    <property type="term" value="P:nucleoside metabolic process"/>
    <property type="evidence" value="ECO:0007669"/>
    <property type="project" value="InterPro"/>
</dbReference>
<dbReference type="AlphaFoldDB" id="T1AX08"/>
<dbReference type="GO" id="GO:0008930">
    <property type="term" value="F:methylthioadenosine nucleosidase activity"/>
    <property type="evidence" value="ECO:0007669"/>
    <property type="project" value="TreeGrafter"/>
</dbReference>
<protein>
    <submittedName>
        <fullName evidence="2">Purine and other phosphorylase-like protein, family 1</fullName>
    </submittedName>
</protein>
<sequence>MRQFLSDPIAIRPVGIVVALTMEAKVLTACAIKPGGITPLVGADVCLSGMGLVAARKAAQMLADAGAKALATFGVAGALESGLRNGTLFCPQRVCDEQGHDYTPDPVWRTHILLRLAQTALPVQAHGSLLSVAMPLLTQAAKTNARSFHMAAAADMESAAVAEIAKARGLPFIALRAIVDEASDTVPFALHESIDPWGRPRLFGLVATMCRHPTLLARLPRLYSRMRHATQALHVAADAAGPGLGWPP</sequence>
<dbReference type="PANTHER" id="PTHR46832:SF1">
    <property type="entry name" value="5'-METHYLTHIOADENOSINE_S-ADENOSYLHOMOCYSTEINE NUCLEOSIDASE"/>
    <property type="match status" value="1"/>
</dbReference>
<accession>T1AX08</accession>
<dbReference type="GO" id="GO:0019284">
    <property type="term" value="P:L-methionine salvage from S-adenosylmethionine"/>
    <property type="evidence" value="ECO:0007669"/>
    <property type="project" value="TreeGrafter"/>
</dbReference>
<gene>
    <name evidence="2" type="ORF">B2A_03027</name>
</gene>
<feature type="domain" description="Nucleoside phosphorylase" evidence="1">
    <location>
        <begin position="45"/>
        <end position="208"/>
    </location>
</feature>
<dbReference type="PANTHER" id="PTHR46832">
    <property type="entry name" value="5'-METHYLTHIOADENOSINE/S-ADENOSYLHOMOCYSTEINE NUCLEOSIDASE"/>
    <property type="match status" value="1"/>
</dbReference>
<dbReference type="GO" id="GO:0008782">
    <property type="term" value="F:adenosylhomocysteine nucleosidase activity"/>
    <property type="evidence" value="ECO:0007669"/>
    <property type="project" value="TreeGrafter"/>
</dbReference>
<dbReference type="Gene3D" id="3.40.50.1580">
    <property type="entry name" value="Nucleoside phosphorylase domain"/>
    <property type="match status" value="1"/>
</dbReference>